<proteinExistence type="inferred from homology"/>
<accession>A0A369W498</accession>
<keyword evidence="3 4" id="KW-0129">CBS domain</keyword>
<dbReference type="Proteomes" id="UP000253759">
    <property type="component" value="Unassembled WGS sequence"/>
</dbReference>
<dbReference type="GO" id="GO:0050660">
    <property type="term" value="F:flavin adenine dinucleotide binding"/>
    <property type="evidence" value="ECO:0007669"/>
    <property type="project" value="InterPro"/>
</dbReference>
<dbReference type="Pfam" id="PF00571">
    <property type="entry name" value="CBS"/>
    <property type="match status" value="2"/>
</dbReference>
<evidence type="ECO:0000256" key="4">
    <source>
        <dbReference type="PROSITE-ProRule" id="PRU00703"/>
    </source>
</evidence>
<dbReference type="Pfam" id="PF03471">
    <property type="entry name" value="CorC_HlyC"/>
    <property type="match status" value="1"/>
</dbReference>
<dbReference type="InterPro" id="IPR044751">
    <property type="entry name" value="Ion_transp-like_CBS"/>
</dbReference>
<dbReference type="PROSITE" id="PS51371">
    <property type="entry name" value="CBS"/>
    <property type="match status" value="2"/>
</dbReference>
<dbReference type="InterPro" id="IPR000644">
    <property type="entry name" value="CBS_dom"/>
</dbReference>
<organism evidence="7 8">
    <name type="scientific">Pelagibacterium lacus</name>
    <dbReference type="NCBI Taxonomy" id="2282655"/>
    <lineage>
        <taxon>Bacteria</taxon>
        <taxon>Pseudomonadati</taxon>
        <taxon>Pseudomonadota</taxon>
        <taxon>Alphaproteobacteria</taxon>
        <taxon>Hyphomicrobiales</taxon>
        <taxon>Devosiaceae</taxon>
        <taxon>Pelagibacterium</taxon>
    </lineage>
</organism>
<dbReference type="GO" id="GO:0005886">
    <property type="term" value="C:plasma membrane"/>
    <property type="evidence" value="ECO:0007669"/>
    <property type="project" value="TreeGrafter"/>
</dbReference>
<evidence type="ECO:0000256" key="1">
    <source>
        <dbReference type="ARBA" id="ARBA00006446"/>
    </source>
</evidence>
<dbReference type="SMART" id="SM01091">
    <property type="entry name" value="CorC_HlyC"/>
    <property type="match status" value="1"/>
</dbReference>
<name>A0A369W498_9HYPH</name>
<evidence type="ECO:0000259" key="6">
    <source>
        <dbReference type="PROSITE" id="PS51371"/>
    </source>
</evidence>
<keyword evidence="2" id="KW-0677">Repeat</keyword>
<dbReference type="Gene3D" id="3.30.465.10">
    <property type="match status" value="1"/>
</dbReference>
<evidence type="ECO:0000313" key="7">
    <source>
        <dbReference type="EMBL" id="RDE09526.1"/>
    </source>
</evidence>
<comment type="caution">
    <text evidence="7">The sequence shown here is derived from an EMBL/GenBank/DDBJ whole genome shotgun (WGS) entry which is preliminary data.</text>
</comment>
<evidence type="ECO:0000256" key="2">
    <source>
        <dbReference type="ARBA" id="ARBA00022737"/>
    </source>
</evidence>
<sequence length="317" mass="34568">MRTDLREALEAPVLPSDTSFSASERTILQNVLKLGELRVEDVMVPRADIEAVETGVNVGYVIDRFRQVGHSRMPVYEESLDKVVGMIHIKDVLEAVTEPAKSAAPTAGNGANGHNNQSPVKFLSPVLKQRIGKLDLVRKMLFVPPSMPVTDLLAQMQATHIHMAVVIDEYGGTDGLATIEDLLEAVVGNIEDEHDEGEASMLRAVGDDVYIADARVELADLVETIGSDFDPGDYAEEVDTLGGLVFALAGRVPVRGEVISRLKGFELEITRADARRIKQVRISRKRRKPRLMIAGPKPEARPDAAAKPEDGNQHAAE</sequence>
<evidence type="ECO:0000256" key="3">
    <source>
        <dbReference type="ARBA" id="ARBA00023122"/>
    </source>
</evidence>
<dbReference type="CDD" id="cd04590">
    <property type="entry name" value="CBS_pair_CorC_HlyC_assoc"/>
    <property type="match status" value="1"/>
</dbReference>
<gene>
    <name evidence="7" type="ORF">DVH29_06675</name>
</gene>
<evidence type="ECO:0000313" key="8">
    <source>
        <dbReference type="Proteomes" id="UP000253759"/>
    </source>
</evidence>
<dbReference type="OrthoDB" id="9797674at2"/>
<dbReference type="SUPFAM" id="SSF54631">
    <property type="entry name" value="CBS-domain pair"/>
    <property type="match status" value="1"/>
</dbReference>
<dbReference type="SUPFAM" id="SSF56176">
    <property type="entry name" value="FAD-binding/transporter-associated domain-like"/>
    <property type="match status" value="1"/>
</dbReference>
<dbReference type="InterPro" id="IPR016169">
    <property type="entry name" value="FAD-bd_PCMH_sub2"/>
</dbReference>
<feature type="compositionally biased region" description="Basic and acidic residues" evidence="5">
    <location>
        <begin position="298"/>
        <end position="317"/>
    </location>
</feature>
<keyword evidence="8" id="KW-1185">Reference proteome</keyword>
<protein>
    <submittedName>
        <fullName evidence="7">HlyC/CorC family transporter</fullName>
    </submittedName>
</protein>
<dbReference type="InterPro" id="IPR036318">
    <property type="entry name" value="FAD-bd_PCMH-like_sf"/>
</dbReference>
<dbReference type="InterPro" id="IPR005170">
    <property type="entry name" value="Transptr-assoc_dom"/>
</dbReference>
<comment type="similarity">
    <text evidence="1">Belongs to the UPF0053 family. Hemolysin C subfamily.</text>
</comment>
<dbReference type="EMBL" id="QQNH01000006">
    <property type="protein sequence ID" value="RDE09526.1"/>
    <property type="molecule type" value="Genomic_DNA"/>
</dbReference>
<feature type="region of interest" description="Disordered" evidence="5">
    <location>
        <begin position="285"/>
        <end position="317"/>
    </location>
</feature>
<dbReference type="AlphaFoldDB" id="A0A369W498"/>
<dbReference type="Gene3D" id="3.10.580.10">
    <property type="entry name" value="CBS-domain"/>
    <property type="match status" value="1"/>
</dbReference>
<reference evidence="8" key="1">
    <citation type="submission" date="2018-07" db="EMBL/GenBank/DDBJ databases">
        <authorList>
            <person name="Liu B.-T."/>
            <person name="Du Z."/>
        </authorList>
    </citation>
    <scope>NUCLEOTIDE SEQUENCE [LARGE SCALE GENOMIC DNA]</scope>
    <source>
        <strain evidence="8">XYN52</strain>
    </source>
</reference>
<dbReference type="InterPro" id="IPR046342">
    <property type="entry name" value="CBS_dom_sf"/>
</dbReference>
<evidence type="ECO:0000256" key="5">
    <source>
        <dbReference type="SAM" id="MobiDB-lite"/>
    </source>
</evidence>
<dbReference type="PANTHER" id="PTHR22777">
    <property type="entry name" value="HEMOLYSIN-RELATED"/>
    <property type="match status" value="1"/>
</dbReference>
<dbReference type="FunFam" id="3.10.580.10:FF:000002">
    <property type="entry name" value="Magnesium/cobalt efflux protein CorC"/>
    <property type="match status" value="1"/>
</dbReference>
<dbReference type="PANTHER" id="PTHR22777:SF27">
    <property type="entry name" value="MAGNESIUM AND COBALT EFFLUX PROTEIN CORC"/>
    <property type="match status" value="1"/>
</dbReference>
<dbReference type="SMART" id="SM00116">
    <property type="entry name" value="CBS"/>
    <property type="match status" value="2"/>
</dbReference>
<feature type="domain" description="CBS" evidence="6">
    <location>
        <begin position="136"/>
        <end position="196"/>
    </location>
</feature>
<feature type="domain" description="CBS" evidence="6">
    <location>
        <begin position="43"/>
        <end position="102"/>
    </location>
</feature>